<dbReference type="NCBIfam" id="NF033551">
    <property type="entry name" value="transpos_IS1182"/>
    <property type="match status" value="1"/>
</dbReference>
<name>A0A380JEX2_STRDO</name>
<feature type="domain" description="Transposase InsH N-terminal" evidence="2">
    <location>
        <begin position="15"/>
        <end position="104"/>
    </location>
</feature>
<dbReference type="GO" id="GO:0004803">
    <property type="term" value="F:transposase activity"/>
    <property type="evidence" value="ECO:0007669"/>
    <property type="project" value="InterPro"/>
</dbReference>
<dbReference type="InterPro" id="IPR002559">
    <property type="entry name" value="Transposase_11"/>
</dbReference>
<sequence length="508" mass="59377">MYSHYNTNQTTLPLELSAFLPHNHLVFTIEKVVNKLDDNAFLNFYHEVGRPSYHPQLLLAALLFAYSQGIFSGRKIEKMMVENLAMQYLTGQLVISYRTINRFRVAPGMEELIRNLFIDLNLQLKMEELVSLECLFIDGTKIEANANKYSFVWRKAVDKFSAKLQATLKTYFQEEINPLIQEAIVLDDQEPVTSEQLTEFSQILEEELKSVNQAIEENPVKGKDERQTKRRKLKKVLRKVRDDFSARAQKYETYQATFTGRNSFSKTDTDATFMRMKDDHMRNGQLKAGYNLQIATENQFVLHYDIFPNPTDTKTLLPFLDSYPHDAKTIVADAGYGSEENLLTLDQEEINHLIKYGRFDKEQKRGYRKSDKNLANWHYNEKEDSYTHPEGWKYVFHHLKHQKTQTGFEQEIKVYQAEEPELAPQKGLYINERYQYLKQKEVQALLSPEGSQVFAQRKVDVEPVFGQIKACLGYKRCHLRGKRQVKIDMGLALMANNLIKYNRRSNRT</sequence>
<dbReference type="PANTHER" id="PTHR33408:SF2">
    <property type="entry name" value="TRANSPOSASE DDE DOMAIN-CONTAINING PROTEIN"/>
    <property type="match status" value="1"/>
</dbReference>
<dbReference type="GO" id="GO:0003677">
    <property type="term" value="F:DNA binding"/>
    <property type="evidence" value="ECO:0007669"/>
    <property type="project" value="InterPro"/>
</dbReference>
<evidence type="ECO:0000313" key="4">
    <source>
        <dbReference type="Proteomes" id="UP000254082"/>
    </source>
</evidence>
<evidence type="ECO:0000313" key="3">
    <source>
        <dbReference type="EMBL" id="SUN36727.1"/>
    </source>
</evidence>
<protein>
    <submittedName>
        <fullName evidence="3">Transposase IS663-like</fullName>
    </submittedName>
</protein>
<reference evidence="3 4" key="1">
    <citation type="submission" date="2018-06" db="EMBL/GenBank/DDBJ databases">
        <authorList>
            <consortium name="Pathogen Informatics"/>
            <person name="Doyle S."/>
        </authorList>
    </citation>
    <scope>NUCLEOTIDE SEQUENCE [LARGE SCALE GENOMIC DNA]</scope>
    <source>
        <strain evidence="4">NCTC 11391</strain>
    </source>
</reference>
<feature type="domain" description="Transposase IS4-like" evidence="1">
    <location>
        <begin position="267"/>
        <end position="498"/>
    </location>
</feature>
<dbReference type="Pfam" id="PF05598">
    <property type="entry name" value="DUF772"/>
    <property type="match status" value="1"/>
</dbReference>
<proteinExistence type="predicted"/>
<dbReference type="EMBL" id="UHFA01000002">
    <property type="protein sequence ID" value="SUN36727.1"/>
    <property type="molecule type" value="Genomic_DNA"/>
</dbReference>
<evidence type="ECO:0000259" key="2">
    <source>
        <dbReference type="Pfam" id="PF05598"/>
    </source>
</evidence>
<organism evidence="3 4">
    <name type="scientific">Streptococcus downei MFe28</name>
    <dbReference type="NCBI Taxonomy" id="764290"/>
    <lineage>
        <taxon>Bacteria</taxon>
        <taxon>Bacillati</taxon>
        <taxon>Bacillota</taxon>
        <taxon>Bacilli</taxon>
        <taxon>Lactobacillales</taxon>
        <taxon>Streptococcaceae</taxon>
        <taxon>Streptococcus</taxon>
    </lineage>
</organism>
<evidence type="ECO:0000259" key="1">
    <source>
        <dbReference type="Pfam" id="PF01609"/>
    </source>
</evidence>
<dbReference type="InterPro" id="IPR008490">
    <property type="entry name" value="Transposase_InsH_N"/>
</dbReference>
<dbReference type="PANTHER" id="PTHR33408">
    <property type="entry name" value="TRANSPOSASE"/>
    <property type="match status" value="1"/>
</dbReference>
<dbReference type="OrthoDB" id="2236403at2"/>
<dbReference type="InterPro" id="IPR047629">
    <property type="entry name" value="IS1182_transpos"/>
</dbReference>
<dbReference type="Proteomes" id="UP000254082">
    <property type="component" value="Unassembled WGS sequence"/>
</dbReference>
<gene>
    <name evidence="3" type="ORF">NCTC11391_01707</name>
</gene>
<keyword evidence="4" id="KW-1185">Reference proteome</keyword>
<dbReference type="AlphaFoldDB" id="A0A380JEX2"/>
<dbReference type="GO" id="GO:0006313">
    <property type="term" value="P:DNA transposition"/>
    <property type="evidence" value="ECO:0007669"/>
    <property type="project" value="InterPro"/>
</dbReference>
<dbReference type="Pfam" id="PF01609">
    <property type="entry name" value="DDE_Tnp_1"/>
    <property type="match status" value="1"/>
</dbReference>
<dbReference type="RefSeq" id="WP_115325116.1">
    <property type="nucleotide sequence ID" value="NZ_UHFA01000002.1"/>
</dbReference>
<accession>A0A380JEX2</accession>